<accession>A0A3G4ZW23</accession>
<evidence type="ECO:0000313" key="2">
    <source>
        <dbReference type="EMBL" id="AYV78554.1"/>
    </source>
</evidence>
<evidence type="ECO:0000256" key="1">
    <source>
        <dbReference type="SAM" id="MobiDB-lite"/>
    </source>
</evidence>
<name>A0A3G4ZW23_9VIRU</name>
<reference evidence="2" key="1">
    <citation type="submission" date="2018-10" db="EMBL/GenBank/DDBJ databases">
        <title>Hidden diversity of soil giant viruses.</title>
        <authorList>
            <person name="Schulz F."/>
            <person name="Alteio L."/>
            <person name="Goudeau D."/>
            <person name="Ryan E.M."/>
            <person name="Malmstrom R.R."/>
            <person name="Blanchard J."/>
            <person name="Woyke T."/>
        </authorList>
    </citation>
    <scope>NUCLEOTIDE SEQUENCE</scope>
    <source>
        <strain evidence="2">EDV1</strain>
    </source>
</reference>
<feature type="compositionally biased region" description="Basic residues" evidence="1">
    <location>
        <begin position="160"/>
        <end position="169"/>
    </location>
</feature>
<organism evidence="2">
    <name type="scientific">Edafosvirus sp</name>
    <dbReference type="NCBI Taxonomy" id="2487765"/>
    <lineage>
        <taxon>Viruses</taxon>
        <taxon>Varidnaviria</taxon>
        <taxon>Bamfordvirae</taxon>
        <taxon>Nucleocytoviricota</taxon>
        <taxon>Megaviricetes</taxon>
        <taxon>Imitervirales</taxon>
        <taxon>Mimiviridae</taxon>
        <taxon>Klosneuvirinae</taxon>
    </lineage>
</organism>
<feature type="compositionally biased region" description="Basic and acidic residues" evidence="1">
    <location>
        <begin position="189"/>
        <end position="205"/>
    </location>
</feature>
<feature type="region of interest" description="Disordered" evidence="1">
    <location>
        <begin position="102"/>
        <end position="215"/>
    </location>
</feature>
<protein>
    <submittedName>
        <fullName evidence="2">Uncharacterized protein</fullName>
    </submittedName>
</protein>
<gene>
    <name evidence="2" type="ORF">Edafosvirus18_3</name>
</gene>
<dbReference type="EMBL" id="MK072083">
    <property type="protein sequence ID" value="AYV78554.1"/>
    <property type="molecule type" value="Genomic_DNA"/>
</dbReference>
<feature type="compositionally biased region" description="Acidic residues" evidence="1">
    <location>
        <begin position="113"/>
        <end position="123"/>
    </location>
</feature>
<feature type="compositionally biased region" description="Basic and acidic residues" evidence="1">
    <location>
        <begin position="124"/>
        <end position="137"/>
    </location>
</feature>
<proteinExistence type="predicted"/>
<sequence>MPKDKKNVAHLCMIYGGLMKHSHTRVFQTDKDPAEFMMEYTSHYGDGIKGRFVKTSEPEDHFNALTKKMKGTLVPESDHVYACKANTLTKMMKEIAGASTAHKWKANKGGKDDSEDEEDEEDNDKGKKKDAKADKASNKKGKAKDEDEDEDEDKEETKGKGKNTKKASGKKGGDKSGSDNDNESGSDDEDKKKKGKGKDDDDKKAKGGKTANKSK</sequence>